<feature type="transmembrane region" description="Helical" evidence="6">
    <location>
        <begin position="370"/>
        <end position="389"/>
    </location>
</feature>
<name>A0ABW9H1G5_9FIRM</name>
<dbReference type="InterPro" id="IPR001248">
    <property type="entry name" value="Pur-cyt_permease"/>
</dbReference>
<dbReference type="RefSeq" id="WP_408977580.1">
    <property type="nucleotide sequence ID" value="NZ_JBJUVG010000008.1"/>
</dbReference>
<keyword evidence="8" id="KW-1185">Reference proteome</keyword>
<feature type="transmembrane region" description="Helical" evidence="6">
    <location>
        <begin position="12"/>
        <end position="35"/>
    </location>
</feature>
<feature type="transmembrane region" description="Helical" evidence="6">
    <location>
        <begin position="83"/>
        <end position="105"/>
    </location>
</feature>
<sequence>MSDDTRTSVTTNGMLWLGAAIGIAEIFTGTLFAPLGWQTGLLAIVLGHLIGGVMLFLVGRIGAQTGRTAMETLKIAFGEKGGLFFAVLNVLQLLGWTAVMIVSGASAVNVLFGRPDASVIGGCVFIGLLIAAWLMYGPHSLGRVNSLVVLGLAALCIFLSYRIATTDVVTSQSFEAISFGAAVELAVAMPLSWLPVISDYTSRAEKPVLSNTVSNISYFIGSCWMYTIGMGAAISTGYTDLSMLMQMMGFGVIGLGIIVFSTVTTTFLDARSAAISFRSINTRIAEKPLALLGTAIGTLVACFVPMTSYESFLYLIGSCFTPMVGILLAEYYLLNHKEVRQAISGVNFIIWCLGFIIYRVVLGMAPVTGITLPVVLLITLLTYLVHRILEKEGPVRGLSH</sequence>
<comment type="caution">
    <text evidence="7">The sequence shown here is derived from an EMBL/GenBank/DDBJ whole genome shotgun (WGS) entry which is preliminary data.</text>
</comment>
<feature type="transmembrane region" description="Helical" evidence="6">
    <location>
        <begin position="117"/>
        <end position="135"/>
    </location>
</feature>
<keyword evidence="3 6" id="KW-0812">Transmembrane</keyword>
<dbReference type="InterPro" id="IPR012732">
    <property type="entry name" value="Thia_CytX"/>
</dbReference>
<dbReference type="Proteomes" id="UP001631949">
    <property type="component" value="Unassembled WGS sequence"/>
</dbReference>
<dbReference type="Pfam" id="PF02133">
    <property type="entry name" value="Transp_cyt_pur"/>
    <property type="match status" value="1"/>
</dbReference>
<gene>
    <name evidence="7" type="primary">cytX</name>
    <name evidence="7" type="ORF">ACKQTC_06270</name>
</gene>
<evidence type="ECO:0000256" key="2">
    <source>
        <dbReference type="ARBA" id="ARBA00008974"/>
    </source>
</evidence>
<dbReference type="InterPro" id="IPR030191">
    <property type="entry name" value="CodB"/>
</dbReference>
<keyword evidence="4 6" id="KW-1133">Transmembrane helix</keyword>
<dbReference type="NCBIfam" id="TIGR02358">
    <property type="entry name" value="thia_cytX"/>
    <property type="match status" value="1"/>
</dbReference>
<feature type="transmembrane region" description="Helical" evidence="6">
    <location>
        <begin position="289"/>
        <end position="306"/>
    </location>
</feature>
<evidence type="ECO:0000313" key="8">
    <source>
        <dbReference type="Proteomes" id="UP001631949"/>
    </source>
</evidence>
<feature type="transmembrane region" description="Helical" evidence="6">
    <location>
        <begin position="312"/>
        <end position="334"/>
    </location>
</feature>
<dbReference type="PANTHER" id="PTHR30569:SF0">
    <property type="entry name" value="CYTOSINE PERMEASE"/>
    <property type="match status" value="1"/>
</dbReference>
<accession>A0ABW9H1G5</accession>
<evidence type="ECO:0000256" key="4">
    <source>
        <dbReference type="ARBA" id="ARBA00022989"/>
    </source>
</evidence>
<evidence type="ECO:0000313" key="7">
    <source>
        <dbReference type="EMBL" id="MFM9413966.1"/>
    </source>
</evidence>
<feature type="transmembrane region" description="Helical" evidence="6">
    <location>
        <begin position="218"/>
        <end position="238"/>
    </location>
</feature>
<feature type="transmembrane region" description="Helical" evidence="6">
    <location>
        <begin position="244"/>
        <end position="268"/>
    </location>
</feature>
<comment type="subcellular location">
    <subcellularLocation>
        <location evidence="1">Membrane</location>
        <topology evidence="1">Multi-pass membrane protein</topology>
    </subcellularLocation>
</comment>
<evidence type="ECO:0000256" key="6">
    <source>
        <dbReference type="SAM" id="Phobius"/>
    </source>
</evidence>
<feature type="transmembrane region" description="Helical" evidence="6">
    <location>
        <begin position="346"/>
        <end position="364"/>
    </location>
</feature>
<protein>
    <submittedName>
        <fullName evidence="7">Hydroxymethylpyrimidine transporter CytX</fullName>
    </submittedName>
</protein>
<dbReference type="PANTHER" id="PTHR30569">
    <property type="entry name" value="CYTOSINE TRANSPORTER CODB"/>
    <property type="match status" value="1"/>
</dbReference>
<organism evidence="7 8">
    <name type="scientific">Peptococcus simiae</name>
    <dbReference type="NCBI Taxonomy" id="1643805"/>
    <lineage>
        <taxon>Bacteria</taxon>
        <taxon>Bacillati</taxon>
        <taxon>Bacillota</taxon>
        <taxon>Clostridia</taxon>
        <taxon>Eubacteriales</taxon>
        <taxon>Peptococcaceae</taxon>
        <taxon>Peptococcus</taxon>
    </lineage>
</organism>
<evidence type="ECO:0000256" key="5">
    <source>
        <dbReference type="ARBA" id="ARBA00023136"/>
    </source>
</evidence>
<dbReference type="EMBL" id="JBJUVG010000008">
    <property type="protein sequence ID" value="MFM9413966.1"/>
    <property type="molecule type" value="Genomic_DNA"/>
</dbReference>
<proteinExistence type="inferred from homology"/>
<evidence type="ECO:0000256" key="3">
    <source>
        <dbReference type="ARBA" id="ARBA00022692"/>
    </source>
</evidence>
<evidence type="ECO:0000256" key="1">
    <source>
        <dbReference type="ARBA" id="ARBA00004141"/>
    </source>
</evidence>
<reference evidence="7 8" key="1">
    <citation type="journal article" date="2016" name="Int. J. Syst. Evol. Microbiol.">
        <title>Peptococcus simiae sp. nov., isolated from rhesus macaque faeces and emended description of the genus Peptococcus.</title>
        <authorList>
            <person name="Shkoporov A.N."/>
            <person name="Efimov B.A."/>
            <person name="Kondova I."/>
            <person name="Ouwerling B."/>
            <person name="Chaplin A.V."/>
            <person name="Shcherbakova V.A."/>
            <person name="Langermans J.A.M."/>
        </authorList>
    </citation>
    <scope>NUCLEOTIDE SEQUENCE [LARGE SCALE GENOMIC DNA]</scope>
    <source>
        <strain evidence="7 8">M108</strain>
    </source>
</reference>
<feature type="transmembrane region" description="Helical" evidence="6">
    <location>
        <begin position="41"/>
        <end position="63"/>
    </location>
</feature>
<comment type="similarity">
    <text evidence="2">Belongs to the purine-cytosine permease (2.A.39) family.</text>
</comment>
<feature type="transmembrane region" description="Helical" evidence="6">
    <location>
        <begin position="176"/>
        <end position="197"/>
    </location>
</feature>
<keyword evidence="5 6" id="KW-0472">Membrane</keyword>
<feature type="transmembrane region" description="Helical" evidence="6">
    <location>
        <begin position="147"/>
        <end position="164"/>
    </location>
</feature>
<dbReference type="Gene3D" id="1.10.4160.10">
    <property type="entry name" value="Hydantoin permease"/>
    <property type="match status" value="1"/>
</dbReference>